<gene>
    <name evidence="3" type="ORF">MBUL_03707</name>
</gene>
<accession>A0A679IZV0</accession>
<dbReference type="AlphaFoldDB" id="A0A679IZV0"/>
<organism evidence="3">
    <name type="scientific">Methylobacterium bullatum</name>
    <dbReference type="NCBI Taxonomy" id="570505"/>
    <lineage>
        <taxon>Bacteria</taxon>
        <taxon>Pseudomonadati</taxon>
        <taxon>Pseudomonadota</taxon>
        <taxon>Alphaproteobacteria</taxon>
        <taxon>Hyphomicrobiales</taxon>
        <taxon>Methylobacteriaceae</taxon>
        <taxon>Methylobacterium</taxon>
    </lineage>
</organism>
<evidence type="ECO:0000259" key="2">
    <source>
        <dbReference type="PROSITE" id="PS50975"/>
    </source>
</evidence>
<sequence length="389" mass="40224">MAASSEQPPPQGDAILIAAQSGRALAQAARRAGLRPYVLDLFGDADTLTLAEGHRPADGRFGDGLAGEGVLAGLDALAATADKPPIGIVLGSGFENAPDLMARIGRSHRLLGAGPDTVRVLKDPLAFAALCHRLAIPHPAVTREAVTDRSGWLLKRSGGSGGSHIRLAGVGRAPAGAYFQRRVAGTAHAVAFLADGREAAIVAVTEQWSAPSPLRPFRYAGALERAAHEASVLSAATLSHVTAAIAGLVAETGLVGLASADLLVAETGWWLTEINPRPGATLDVLDRRATPLLAAHIDASLGVLPRIEPAPVDAAATEICYAAAGYAPMPPLDWPDFVRDRPQSGTCVPRDAPLCTVFAAGPDSAATRDLLRVRAATLRTLLATTEEAR</sequence>
<keyword evidence="1" id="KW-0067">ATP-binding</keyword>
<evidence type="ECO:0000256" key="1">
    <source>
        <dbReference type="PROSITE-ProRule" id="PRU00409"/>
    </source>
</evidence>
<dbReference type="GO" id="GO:0005524">
    <property type="term" value="F:ATP binding"/>
    <property type="evidence" value="ECO:0007669"/>
    <property type="project" value="UniProtKB-UniRule"/>
</dbReference>
<reference evidence="3" key="1">
    <citation type="submission" date="2019-12" db="EMBL/GenBank/DDBJ databases">
        <authorList>
            <person name="Cremers G."/>
        </authorList>
    </citation>
    <scope>NUCLEOTIDE SEQUENCE</scope>
    <source>
        <strain evidence="3">Mbul1</strain>
    </source>
</reference>
<dbReference type="GO" id="GO:0046872">
    <property type="term" value="F:metal ion binding"/>
    <property type="evidence" value="ECO:0007669"/>
    <property type="project" value="InterPro"/>
</dbReference>
<dbReference type="EMBL" id="LR743504">
    <property type="protein sequence ID" value="CAA2106505.1"/>
    <property type="molecule type" value="Genomic_DNA"/>
</dbReference>
<protein>
    <recommendedName>
        <fullName evidence="2">ATP-grasp domain-containing protein</fullName>
    </recommendedName>
</protein>
<dbReference type="PIRSF" id="PIRSF016817">
    <property type="entry name" value="UCP016817_carboligase"/>
    <property type="match status" value="1"/>
</dbReference>
<dbReference type="InterPro" id="IPR011761">
    <property type="entry name" value="ATP-grasp"/>
</dbReference>
<dbReference type="Gene3D" id="3.30.470.20">
    <property type="entry name" value="ATP-grasp fold, B domain"/>
    <property type="match status" value="1"/>
</dbReference>
<dbReference type="InterPro" id="IPR016677">
    <property type="entry name" value="UCP016817_carboligase"/>
</dbReference>
<feature type="domain" description="ATP-grasp" evidence="2">
    <location>
        <begin position="253"/>
        <end position="308"/>
    </location>
</feature>
<dbReference type="Pfam" id="PF02655">
    <property type="entry name" value="ATP-grasp_3"/>
    <property type="match status" value="1"/>
</dbReference>
<evidence type="ECO:0000313" key="3">
    <source>
        <dbReference type="EMBL" id="CAA2106505.1"/>
    </source>
</evidence>
<dbReference type="PROSITE" id="PS50975">
    <property type="entry name" value="ATP_GRASP"/>
    <property type="match status" value="1"/>
</dbReference>
<name>A0A679IZV0_9HYPH</name>
<keyword evidence="1" id="KW-0547">Nucleotide-binding</keyword>
<dbReference type="SUPFAM" id="SSF56059">
    <property type="entry name" value="Glutathione synthetase ATP-binding domain-like"/>
    <property type="match status" value="1"/>
</dbReference>
<dbReference type="InterPro" id="IPR003806">
    <property type="entry name" value="ATP-grasp_PylC-type"/>
</dbReference>
<proteinExistence type="predicted"/>